<dbReference type="AlphaFoldDB" id="W5SBV2"/>
<proteinExistence type="predicted"/>
<gene>
    <name evidence="1" type="ORF">BHY_1424</name>
</gene>
<geneLocation type="plasmid" evidence="1">
    <name>unnamed</name>
</geneLocation>
<dbReference type="HOGENOM" id="CLU_3248069_0_0_12"/>
<name>W5SBV2_9SPIR</name>
<organism evidence="1">
    <name type="scientific">Borrelia nietonii YOR</name>
    <dbReference type="NCBI Taxonomy" id="1293576"/>
    <lineage>
        <taxon>Bacteria</taxon>
        <taxon>Pseudomonadati</taxon>
        <taxon>Spirochaetota</taxon>
        <taxon>Spirochaetia</taxon>
        <taxon>Spirochaetales</taxon>
        <taxon>Borreliaceae</taxon>
        <taxon>Borrelia</taxon>
        <taxon>Borrelia nietonii</taxon>
    </lineage>
</organism>
<keyword evidence="1" id="KW-0614">Plasmid</keyword>
<accession>W5SBV2</accession>
<reference evidence="1" key="1">
    <citation type="submission" date="2013-02" db="EMBL/GenBank/DDBJ databases">
        <title>Comparative genomics of Borrelia species.</title>
        <authorList>
            <person name="Schwan T.G."/>
            <person name="Raffel S.J."/>
            <person name="Porcella S.F."/>
        </authorList>
    </citation>
    <scope>NUCLEOTIDE SEQUENCE</scope>
    <source>
        <strain evidence="1">YOR</strain>
        <plasmid evidence="1">unnamed</plasmid>
    </source>
</reference>
<protein>
    <submittedName>
        <fullName evidence="1">Variable outer membrane protein</fullName>
    </submittedName>
</protein>
<evidence type="ECO:0000313" key="1">
    <source>
        <dbReference type="EMBL" id="AHH04375.1"/>
    </source>
</evidence>
<sequence length="42" mass="4585">MQTEVTKDGNYVKVKTVVDKFITEVLDKIAARAKEAASGACR</sequence>
<dbReference type="EMBL" id="CP004179">
    <property type="protein sequence ID" value="AHH04375.1"/>
    <property type="molecule type" value="Genomic_DNA"/>
</dbReference>